<feature type="domain" description="Sigma-54 factor interaction" evidence="5">
    <location>
        <begin position="19"/>
        <end position="235"/>
    </location>
</feature>
<evidence type="ECO:0000256" key="1">
    <source>
        <dbReference type="ARBA" id="ARBA00022741"/>
    </source>
</evidence>
<dbReference type="PROSITE" id="PS50045">
    <property type="entry name" value="SIGMA54_INTERACT_4"/>
    <property type="match status" value="1"/>
</dbReference>
<keyword evidence="3" id="KW-0805">Transcription regulation</keyword>
<evidence type="ECO:0000256" key="2">
    <source>
        <dbReference type="ARBA" id="ARBA00022840"/>
    </source>
</evidence>
<dbReference type="CDD" id="cd00009">
    <property type="entry name" value="AAA"/>
    <property type="match status" value="1"/>
</dbReference>
<keyword evidence="1" id="KW-0547">Nucleotide-binding</keyword>
<dbReference type="AlphaFoldDB" id="A0A6I1I6D7"/>
<dbReference type="InterPro" id="IPR003593">
    <property type="entry name" value="AAA+_ATPase"/>
</dbReference>
<evidence type="ECO:0000256" key="4">
    <source>
        <dbReference type="ARBA" id="ARBA00023163"/>
    </source>
</evidence>
<dbReference type="Gene3D" id="3.40.50.300">
    <property type="entry name" value="P-loop containing nucleotide triphosphate hydrolases"/>
    <property type="match status" value="1"/>
</dbReference>
<dbReference type="InterPro" id="IPR058031">
    <property type="entry name" value="AAA_lid_NorR"/>
</dbReference>
<evidence type="ECO:0000256" key="3">
    <source>
        <dbReference type="ARBA" id="ARBA00023015"/>
    </source>
</evidence>
<dbReference type="Pfam" id="PF25601">
    <property type="entry name" value="AAA_lid_14"/>
    <property type="match status" value="1"/>
</dbReference>
<proteinExistence type="predicted"/>
<evidence type="ECO:0000313" key="6">
    <source>
        <dbReference type="EMBL" id="KAB8065259.1"/>
    </source>
</evidence>
<dbReference type="Proteomes" id="UP000468717">
    <property type="component" value="Unassembled WGS sequence"/>
</dbReference>
<dbReference type="SUPFAM" id="SSF46689">
    <property type="entry name" value="Homeodomain-like"/>
    <property type="match status" value="1"/>
</dbReference>
<dbReference type="EMBL" id="WFLI01000008">
    <property type="protein sequence ID" value="KAB8065259.1"/>
    <property type="molecule type" value="Genomic_DNA"/>
</dbReference>
<dbReference type="InterPro" id="IPR036597">
    <property type="entry name" value="Fido-like_dom_sf"/>
</dbReference>
<comment type="caution">
    <text evidence="6">The sequence shown here is derived from an EMBL/GenBank/DDBJ whole genome shotgun (WGS) entry which is preliminary data.</text>
</comment>
<evidence type="ECO:0000259" key="5">
    <source>
        <dbReference type="PROSITE" id="PS50045"/>
    </source>
</evidence>
<dbReference type="Gene3D" id="1.10.10.60">
    <property type="entry name" value="Homeodomain-like"/>
    <property type="match status" value="1"/>
</dbReference>
<dbReference type="FunFam" id="3.40.50.300:FF:000006">
    <property type="entry name" value="DNA-binding transcriptional regulator NtrC"/>
    <property type="match status" value="1"/>
</dbReference>
<dbReference type="InterPro" id="IPR025662">
    <property type="entry name" value="Sigma_54_int_dom_ATP-bd_1"/>
</dbReference>
<dbReference type="Pfam" id="PF02954">
    <property type="entry name" value="HTH_8"/>
    <property type="match status" value="1"/>
</dbReference>
<dbReference type="GO" id="GO:0006355">
    <property type="term" value="P:regulation of DNA-templated transcription"/>
    <property type="evidence" value="ECO:0007669"/>
    <property type="project" value="InterPro"/>
</dbReference>
<dbReference type="Gene3D" id="1.10.8.60">
    <property type="match status" value="1"/>
</dbReference>
<dbReference type="InterPro" id="IPR002197">
    <property type="entry name" value="HTH_Fis"/>
</dbReference>
<dbReference type="InterPro" id="IPR027417">
    <property type="entry name" value="P-loop_NTPase"/>
</dbReference>
<reference evidence="6 7" key="1">
    <citation type="submission" date="2019-10" db="EMBL/GenBank/DDBJ databases">
        <title>Three novel species isolated from a subtropical stream in China.</title>
        <authorList>
            <person name="Lu H."/>
        </authorList>
    </citation>
    <scope>NUCLEOTIDE SEQUENCE [LARGE SCALE GENOMIC DNA]</scope>
    <source>
        <strain evidence="6 7">FT13W</strain>
    </source>
</reference>
<dbReference type="RefSeq" id="WP_152282333.1">
    <property type="nucleotide sequence ID" value="NZ_WFLI01000008.1"/>
</dbReference>
<name>A0A6I1I6D7_9BURK</name>
<keyword evidence="4" id="KW-0804">Transcription</keyword>
<gene>
    <name evidence="6" type="ORF">GCN75_09670</name>
</gene>
<keyword evidence="2" id="KW-0067">ATP-binding</keyword>
<dbReference type="PROSITE" id="PS00688">
    <property type="entry name" value="SIGMA54_INTERACT_3"/>
    <property type="match status" value="1"/>
</dbReference>
<protein>
    <submittedName>
        <fullName evidence="6">AAA domain-containing protein</fullName>
    </submittedName>
</protein>
<dbReference type="GO" id="GO:0043565">
    <property type="term" value="F:sequence-specific DNA binding"/>
    <property type="evidence" value="ECO:0007669"/>
    <property type="project" value="InterPro"/>
</dbReference>
<dbReference type="InterPro" id="IPR009057">
    <property type="entry name" value="Homeodomain-like_sf"/>
</dbReference>
<organism evidence="6 7">
    <name type="scientific">Janthinobacterium violaceinigrum</name>
    <dbReference type="NCBI Taxonomy" id="2654252"/>
    <lineage>
        <taxon>Bacteria</taxon>
        <taxon>Pseudomonadati</taxon>
        <taxon>Pseudomonadota</taxon>
        <taxon>Betaproteobacteria</taxon>
        <taxon>Burkholderiales</taxon>
        <taxon>Oxalobacteraceae</taxon>
        <taxon>Janthinobacterium</taxon>
    </lineage>
</organism>
<dbReference type="InterPro" id="IPR002078">
    <property type="entry name" value="Sigma_54_int"/>
</dbReference>
<accession>A0A6I1I6D7</accession>
<dbReference type="PANTHER" id="PTHR32071:SF57">
    <property type="entry name" value="C4-DICARBOXYLATE TRANSPORT TRANSCRIPTIONAL REGULATORY PROTEIN DCTD"/>
    <property type="match status" value="1"/>
</dbReference>
<dbReference type="InterPro" id="IPR025944">
    <property type="entry name" value="Sigma_54_int_dom_CS"/>
</dbReference>
<dbReference type="Pfam" id="PF00158">
    <property type="entry name" value="Sigma54_activat"/>
    <property type="match status" value="1"/>
</dbReference>
<evidence type="ECO:0000313" key="7">
    <source>
        <dbReference type="Proteomes" id="UP000468717"/>
    </source>
</evidence>
<dbReference type="GO" id="GO:0005524">
    <property type="term" value="F:ATP binding"/>
    <property type="evidence" value="ECO:0007669"/>
    <property type="project" value="UniProtKB-KW"/>
</dbReference>
<keyword evidence="7" id="KW-1185">Reference proteome</keyword>
<dbReference type="SMART" id="SM00382">
    <property type="entry name" value="AAA"/>
    <property type="match status" value="1"/>
</dbReference>
<dbReference type="PANTHER" id="PTHR32071">
    <property type="entry name" value="TRANSCRIPTIONAL REGULATORY PROTEIN"/>
    <property type="match status" value="1"/>
</dbReference>
<dbReference type="Gene3D" id="1.10.3290.10">
    <property type="entry name" value="Fido-like domain"/>
    <property type="match status" value="1"/>
</dbReference>
<sequence length="745" mass="81165">MTRLRTTPPHSLPATAQDSLVQEIAPLSVDVLIEGETGTGKDVMARDIHRHSGRCGKFIAINCAAVPEHIAESELFGYESGAFTGAVRAKEGKLELANDGTLYLDEIDSMPLAIQAKLLRALQERGCERLGGSRFYRSDFRVIASTKIALLTLVEQGSFRKDLYYRLHVVKLRLASLRDSREKVLPLFAEFLGEACQRHARTLPGIPGGTQKLLMEYPWPGNIRELKNAAERFALGLAPLGDDEQGASGALPDADASPRLHDDTALSLRERVRNFEHDVIVSTLERHEQVVAKAALELQISVNTLYYRIKTLGIRMAAAPATMPPPASEEAAAPPACATARSTPGPLLPEALRVSVKQHFTATFRQLAEAHPARSQHLIFPDHDFLGALLDALAHVPQGQAASGKESGLAERHLEASIAAVREASEEYCRELRRPGDDFLQNMRNSQAADRYAKTAERALQNFRPRMGETALLWDELASSIPGASVAARQLWRLCIDPLKLELMQAKGLQIDGNPYIGHLFDSEPSYLYNMSRAWLAAMRELDEALDLSLILRLHALCSGAGGSAPASLPAASGAWAQFVMLPGETVSTAGEDELAQFICATAVEPPDADALHFSLSEKQLSGGAEVKIFKRAEATPATLASLMARWISSYHAALATADTPSAQVDAAIDLCQKLQRLRPFPTGNCRTFGILLLNRLLVQLGQPLTMLDNPNKLDGFSRKEILALVRQGQRRVHGWSAGTPQTAP</sequence>
<dbReference type="SUPFAM" id="SSF52540">
    <property type="entry name" value="P-loop containing nucleoside triphosphate hydrolases"/>
    <property type="match status" value="1"/>
</dbReference>
<dbReference type="PROSITE" id="PS00675">
    <property type="entry name" value="SIGMA54_INTERACT_1"/>
    <property type="match status" value="1"/>
</dbReference>